<evidence type="ECO:0000259" key="9">
    <source>
        <dbReference type="Pfam" id="PF02366"/>
    </source>
</evidence>
<organism evidence="10 11">
    <name type="scientific">Physocladia obscura</name>
    <dbReference type="NCBI Taxonomy" id="109957"/>
    <lineage>
        <taxon>Eukaryota</taxon>
        <taxon>Fungi</taxon>
        <taxon>Fungi incertae sedis</taxon>
        <taxon>Chytridiomycota</taxon>
        <taxon>Chytridiomycota incertae sedis</taxon>
        <taxon>Chytridiomycetes</taxon>
        <taxon>Chytridiales</taxon>
        <taxon>Chytriomycetaceae</taxon>
        <taxon>Physocladia</taxon>
    </lineage>
</organism>
<dbReference type="EMBL" id="JADGJH010004107">
    <property type="protein sequence ID" value="KAJ3087221.1"/>
    <property type="molecule type" value="Genomic_DNA"/>
</dbReference>
<dbReference type="PANTHER" id="PTHR10050">
    <property type="entry name" value="DOLICHYL-PHOSPHATE-MANNOSE--PROTEIN MANNOSYLTRANSFERASE"/>
    <property type="match status" value="1"/>
</dbReference>
<evidence type="ECO:0000313" key="11">
    <source>
        <dbReference type="Proteomes" id="UP001211907"/>
    </source>
</evidence>
<dbReference type="AlphaFoldDB" id="A0AAD5SN67"/>
<keyword evidence="6" id="KW-0812">Transmembrane</keyword>
<evidence type="ECO:0000256" key="1">
    <source>
        <dbReference type="ARBA" id="ARBA00004127"/>
    </source>
</evidence>
<dbReference type="InterPro" id="IPR027005">
    <property type="entry name" value="PMT-like"/>
</dbReference>
<keyword evidence="8" id="KW-0472">Membrane</keyword>
<feature type="domain" description="ArnT-like N-terminal" evidence="9">
    <location>
        <begin position="1"/>
        <end position="71"/>
    </location>
</feature>
<evidence type="ECO:0000256" key="5">
    <source>
        <dbReference type="ARBA" id="ARBA00022679"/>
    </source>
</evidence>
<accession>A0AAD5SN67</accession>
<keyword evidence="11" id="KW-1185">Reference proteome</keyword>
<comment type="subcellular location">
    <subcellularLocation>
        <location evidence="1">Endomembrane system</location>
        <topology evidence="1">Multi-pass membrane protein</topology>
    </subcellularLocation>
</comment>
<keyword evidence="4" id="KW-0328">Glycosyltransferase</keyword>
<evidence type="ECO:0000256" key="4">
    <source>
        <dbReference type="ARBA" id="ARBA00022676"/>
    </source>
</evidence>
<keyword evidence="5" id="KW-0808">Transferase</keyword>
<evidence type="ECO:0000256" key="2">
    <source>
        <dbReference type="ARBA" id="ARBA00004922"/>
    </source>
</evidence>
<proteinExistence type="inferred from homology"/>
<evidence type="ECO:0000256" key="6">
    <source>
        <dbReference type="ARBA" id="ARBA00022692"/>
    </source>
</evidence>
<keyword evidence="7" id="KW-1133">Transmembrane helix</keyword>
<dbReference type="PANTHER" id="PTHR10050:SF46">
    <property type="entry name" value="PROTEIN O-MANNOSYL-TRANSFERASE 2"/>
    <property type="match status" value="1"/>
</dbReference>
<comment type="similarity">
    <text evidence="3">Belongs to the glycosyltransferase 39 family.</text>
</comment>
<dbReference type="GO" id="GO:0016020">
    <property type="term" value="C:membrane"/>
    <property type="evidence" value="ECO:0007669"/>
    <property type="project" value="InterPro"/>
</dbReference>
<evidence type="ECO:0000313" key="10">
    <source>
        <dbReference type="EMBL" id="KAJ3087221.1"/>
    </source>
</evidence>
<dbReference type="GO" id="GO:0005783">
    <property type="term" value="C:endoplasmic reticulum"/>
    <property type="evidence" value="ECO:0007669"/>
    <property type="project" value="TreeGrafter"/>
</dbReference>
<name>A0AAD5SN67_9FUNG</name>
<reference evidence="10" key="1">
    <citation type="submission" date="2020-05" db="EMBL/GenBank/DDBJ databases">
        <title>Phylogenomic resolution of chytrid fungi.</title>
        <authorList>
            <person name="Stajich J.E."/>
            <person name="Amses K."/>
            <person name="Simmons R."/>
            <person name="Seto K."/>
            <person name="Myers J."/>
            <person name="Bonds A."/>
            <person name="Quandt C.A."/>
            <person name="Barry K."/>
            <person name="Liu P."/>
            <person name="Grigoriev I."/>
            <person name="Longcore J.E."/>
            <person name="James T.Y."/>
        </authorList>
    </citation>
    <scope>NUCLEOTIDE SEQUENCE</scope>
    <source>
        <strain evidence="10">JEL0513</strain>
    </source>
</reference>
<gene>
    <name evidence="10" type="primary">PMT2_3</name>
    <name evidence="10" type="ORF">HK100_008452</name>
</gene>
<evidence type="ECO:0000256" key="7">
    <source>
        <dbReference type="ARBA" id="ARBA00022989"/>
    </source>
</evidence>
<dbReference type="InterPro" id="IPR003342">
    <property type="entry name" value="ArnT-like_N"/>
</dbReference>
<comment type="pathway">
    <text evidence="2">Protein modification; protein glycosylation.</text>
</comment>
<dbReference type="GO" id="GO:0004169">
    <property type="term" value="F:dolichyl-phosphate-mannose-protein mannosyltransferase activity"/>
    <property type="evidence" value="ECO:0007669"/>
    <property type="project" value="TreeGrafter"/>
</dbReference>
<evidence type="ECO:0000256" key="8">
    <source>
        <dbReference type="ARBA" id="ARBA00023136"/>
    </source>
</evidence>
<dbReference type="Pfam" id="PF02366">
    <property type="entry name" value="PMT"/>
    <property type="match status" value="1"/>
</dbReference>
<protein>
    <submittedName>
        <fullName evidence="10">Protein O-mannosyltransferase 2</fullName>
    </submittedName>
</protein>
<dbReference type="Proteomes" id="UP001211907">
    <property type="component" value="Unassembled WGS sequence"/>
</dbReference>
<sequence>MLLGLSGLLIGYDGRYTFESGDKYPPGLFYTGMRAFCALFGAMMVPLGFYTGIQLNLSILASTFLALMVML</sequence>
<feature type="non-terminal residue" evidence="10">
    <location>
        <position position="71"/>
    </location>
</feature>
<comment type="caution">
    <text evidence="10">The sequence shown here is derived from an EMBL/GenBank/DDBJ whole genome shotgun (WGS) entry which is preliminary data.</text>
</comment>
<evidence type="ECO:0000256" key="3">
    <source>
        <dbReference type="ARBA" id="ARBA00007222"/>
    </source>
</evidence>